<evidence type="ECO:0000313" key="3">
    <source>
        <dbReference type="Proteomes" id="UP001295794"/>
    </source>
</evidence>
<gene>
    <name evidence="2" type="ORF">MYCIT1_LOCUS30107</name>
</gene>
<feature type="non-terminal residue" evidence="2">
    <location>
        <position position="1"/>
    </location>
</feature>
<reference evidence="2" key="1">
    <citation type="submission" date="2023-11" db="EMBL/GenBank/DDBJ databases">
        <authorList>
            <person name="De Vega J J."/>
            <person name="De Vega J J."/>
        </authorList>
    </citation>
    <scope>NUCLEOTIDE SEQUENCE</scope>
</reference>
<feature type="compositionally biased region" description="Basic and acidic residues" evidence="1">
    <location>
        <begin position="85"/>
        <end position="94"/>
    </location>
</feature>
<evidence type="ECO:0000313" key="2">
    <source>
        <dbReference type="EMBL" id="CAK5279830.1"/>
    </source>
</evidence>
<feature type="region of interest" description="Disordered" evidence="1">
    <location>
        <begin position="44"/>
        <end position="94"/>
    </location>
</feature>
<proteinExistence type="predicted"/>
<accession>A0AAD2HRT6</accession>
<protein>
    <submittedName>
        <fullName evidence="2">Uncharacterized protein</fullName>
    </submittedName>
</protein>
<keyword evidence="3" id="KW-1185">Reference proteome</keyword>
<dbReference type="Proteomes" id="UP001295794">
    <property type="component" value="Unassembled WGS sequence"/>
</dbReference>
<dbReference type="AlphaFoldDB" id="A0AAD2HRT6"/>
<comment type="caution">
    <text evidence="2">The sequence shown here is derived from an EMBL/GenBank/DDBJ whole genome shotgun (WGS) entry which is preliminary data.</text>
</comment>
<feature type="compositionally biased region" description="Polar residues" evidence="1">
    <location>
        <begin position="67"/>
        <end position="83"/>
    </location>
</feature>
<evidence type="ECO:0000256" key="1">
    <source>
        <dbReference type="SAM" id="MobiDB-lite"/>
    </source>
</evidence>
<name>A0AAD2HRT6_9AGAR</name>
<sequence>FLSSLEIMSEDCFLIFCICFDLLSCCSPFCEDSCPWIMGSCVSKQHGGRGSRQKAIPQQQQPLPMNLMTSRRTSSEAQESQPLTKADRDASCVM</sequence>
<dbReference type="EMBL" id="CAVNYO010000440">
    <property type="protein sequence ID" value="CAK5279830.1"/>
    <property type="molecule type" value="Genomic_DNA"/>
</dbReference>
<organism evidence="2 3">
    <name type="scientific">Mycena citricolor</name>
    <dbReference type="NCBI Taxonomy" id="2018698"/>
    <lineage>
        <taxon>Eukaryota</taxon>
        <taxon>Fungi</taxon>
        <taxon>Dikarya</taxon>
        <taxon>Basidiomycota</taxon>
        <taxon>Agaricomycotina</taxon>
        <taxon>Agaricomycetes</taxon>
        <taxon>Agaricomycetidae</taxon>
        <taxon>Agaricales</taxon>
        <taxon>Marasmiineae</taxon>
        <taxon>Mycenaceae</taxon>
        <taxon>Mycena</taxon>
    </lineage>
</organism>